<dbReference type="Gene3D" id="3.40.50.10350">
    <property type="entry name" value="Glycerate kinase, domain 1"/>
    <property type="match status" value="1"/>
</dbReference>
<dbReference type="InterPro" id="IPR004381">
    <property type="entry name" value="Glycerate_kinase"/>
</dbReference>
<comment type="caution">
    <text evidence="5">The sequence shown here is derived from an EMBL/GenBank/DDBJ whole genome shotgun (WGS) entry which is preliminary data.</text>
</comment>
<keyword evidence="2 4" id="KW-0808">Transferase</keyword>
<organism evidence="5 6">
    <name type="scientific">Nitritalea halalkaliphila LW7</name>
    <dbReference type="NCBI Taxonomy" id="1189621"/>
    <lineage>
        <taxon>Bacteria</taxon>
        <taxon>Pseudomonadati</taxon>
        <taxon>Bacteroidota</taxon>
        <taxon>Cytophagia</taxon>
        <taxon>Cytophagales</taxon>
        <taxon>Cyclobacteriaceae</taxon>
        <taxon>Nitritalea</taxon>
    </lineage>
</organism>
<dbReference type="NCBIfam" id="TIGR00045">
    <property type="entry name" value="glycerate kinase"/>
    <property type="match status" value="1"/>
</dbReference>
<keyword evidence="3 4" id="KW-0418">Kinase</keyword>
<comment type="similarity">
    <text evidence="1 4">Belongs to the glycerate kinase type-1 family.</text>
</comment>
<dbReference type="PANTHER" id="PTHR21599">
    <property type="entry name" value="GLYCERATE KINASE"/>
    <property type="match status" value="1"/>
</dbReference>
<dbReference type="Proteomes" id="UP000005551">
    <property type="component" value="Unassembled WGS sequence"/>
</dbReference>
<protein>
    <submittedName>
        <fullName evidence="5">Glycerate kinase</fullName>
    </submittedName>
</protein>
<dbReference type="Gene3D" id="3.90.1510.10">
    <property type="entry name" value="Glycerate kinase, domain 2"/>
    <property type="match status" value="1"/>
</dbReference>
<accession>I5CAN5</accession>
<dbReference type="GO" id="GO:0031388">
    <property type="term" value="P:organic acid phosphorylation"/>
    <property type="evidence" value="ECO:0007669"/>
    <property type="project" value="UniProtKB-UniRule"/>
</dbReference>
<dbReference type="SUPFAM" id="SSF110738">
    <property type="entry name" value="Glycerate kinase I"/>
    <property type="match status" value="1"/>
</dbReference>
<keyword evidence="6" id="KW-1185">Reference proteome</keyword>
<gene>
    <name evidence="5" type="ORF">A3SI_00445</name>
</gene>
<dbReference type="Pfam" id="PF02595">
    <property type="entry name" value="Gly_kinase"/>
    <property type="match status" value="1"/>
</dbReference>
<dbReference type="GO" id="GO:0008887">
    <property type="term" value="F:glycerate kinase activity"/>
    <property type="evidence" value="ECO:0007669"/>
    <property type="project" value="UniProtKB-UniRule"/>
</dbReference>
<reference evidence="5 6" key="1">
    <citation type="submission" date="2012-05" db="EMBL/GenBank/DDBJ databases">
        <title>Genome sequence of Nitritalea halalkaliphila LW7.</title>
        <authorList>
            <person name="Jangir P.K."/>
            <person name="Singh A."/>
            <person name="Shivaji S."/>
            <person name="Sharma R."/>
        </authorList>
    </citation>
    <scope>NUCLEOTIDE SEQUENCE [LARGE SCALE GENOMIC DNA]</scope>
    <source>
        <strain evidence="5 6">LW7</strain>
    </source>
</reference>
<dbReference type="InterPro" id="IPR018193">
    <property type="entry name" value="Glyc_kinase_flavodox-like_fold"/>
</dbReference>
<evidence type="ECO:0000256" key="4">
    <source>
        <dbReference type="PIRNR" id="PIRNR006078"/>
    </source>
</evidence>
<dbReference type="PIRSF" id="PIRSF006078">
    <property type="entry name" value="GlxK"/>
    <property type="match status" value="1"/>
</dbReference>
<dbReference type="InterPro" id="IPR018197">
    <property type="entry name" value="Glycerate_kinase_RE-like"/>
</dbReference>
<evidence type="ECO:0000256" key="1">
    <source>
        <dbReference type="ARBA" id="ARBA00006284"/>
    </source>
</evidence>
<proteinExistence type="inferred from homology"/>
<dbReference type="PATRIC" id="fig|1189621.3.peg.94"/>
<dbReference type="AlphaFoldDB" id="I5CAN5"/>
<dbReference type="OrthoDB" id="9774290at2"/>
<dbReference type="PANTHER" id="PTHR21599:SF0">
    <property type="entry name" value="GLYCERATE KINASE"/>
    <property type="match status" value="1"/>
</dbReference>
<dbReference type="EMBL" id="AJYA01000001">
    <property type="protein sequence ID" value="EIM78887.1"/>
    <property type="molecule type" value="Genomic_DNA"/>
</dbReference>
<name>I5CAN5_9BACT</name>
<dbReference type="InterPro" id="IPR036129">
    <property type="entry name" value="Glycerate_kinase_sf"/>
</dbReference>
<evidence type="ECO:0000313" key="5">
    <source>
        <dbReference type="EMBL" id="EIM78887.1"/>
    </source>
</evidence>
<dbReference type="RefSeq" id="WP_009053105.1">
    <property type="nucleotide sequence ID" value="NZ_AJYA01000001.1"/>
</dbReference>
<dbReference type="STRING" id="1189621.A3SI_00445"/>
<evidence type="ECO:0000256" key="3">
    <source>
        <dbReference type="ARBA" id="ARBA00022777"/>
    </source>
</evidence>
<evidence type="ECO:0000313" key="6">
    <source>
        <dbReference type="Proteomes" id="UP000005551"/>
    </source>
</evidence>
<evidence type="ECO:0000256" key="2">
    <source>
        <dbReference type="ARBA" id="ARBA00022679"/>
    </source>
</evidence>
<sequence>MPLRAALSAQEAAVIIRQALEQAGLQGPFHCQPIADGGDGTCALLAESLGLEPHFLMVPDAYGRSVRGVYYLERSAQRAFIDLAAASGLGARGKDRLAPFQASTVGTGLLIADAVAGGCREIVLGLGGTASIDGGMGILQGLGFTYLNRAGRELHAFHPARFQELAFIQRPIGLPALRFTLLADVRHRLFGEEGGIRVFGPQKGLATTDFEHAERGLAAWLELAYAKGKRTFVDQAGYGAAGGVAAGLAAFFSIDLRAGADFFFQQVQLADLIRQSHCVLTGEGHYDTQSAFGKGPHALLCLAEKVNPDAKRILISSGTLGRKAPADRFIALPPLQQQGEMAKKEAAENLFRACYQAFHGA</sequence>